<accession>A0A3M7RHP2</accession>
<protein>
    <submittedName>
        <fullName evidence="1">Uncharacterized protein</fullName>
    </submittedName>
</protein>
<sequence>MIQKFQKKGDIYIVTFQSAKLHFYNEKEDDAYLIKICLFDFGVILEFLVFNRAFLHPKVDFFKSTYIFVNQLKSATYFVAINSQNQLDELNPEISKISKSKLS</sequence>
<comment type="caution">
    <text evidence="1">The sequence shown here is derived from an EMBL/GenBank/DDBJ whole genome shotgun (WGS) entry which is preliminary data.</text>
</comment>
<organism evidence="1 2">
    <name type="scientific">Brachionus plicatilis</name>
    <name type="common">Marine rotifer</name>
    <name type="synonym">Brachionus muelleri</name>
    <dbReference type="NCBI Taxonomy" id="10195"/>
    <lineage>
        <taxon>Eukaryota</taxon>
        <taxon>Metazoa</taxon>
        <taxon>Spiralia</taxon>
        <taxon>Gnathifera</taxon>
        <taxon>Rotifera</taxon>
        <taxon>Eurotatoria</taxon>
        <taxon>Monogononta</taxon>
        <taxon>Pseudotrocha</taxon>
        <taxon>Ploima</taxon>
        <taxon>Brachionidae</taxon>
        <taxon>Brachionus</taxon>
    </lineage>
</organism>
<keyword evidence="2" id="KW-1185">Reference proteome</keyword>
<dbReference type="EMBL" id="REGN01003354">
    <property type="protein sequence ID" value="RNA23083.1"/>
    <property type="molecule type" value="Genomic_DNA"/>
</dbReference>
<dbReference type="AlphaFoldDB" id="A0A3M7RHP2"/>
<dbReference type="Proteomes" id="UP000276133">
    <property type="component" value="Unassembled WGS sequence"/>
</dbReference>
<name>A0A3M7RHP2_BRAPC</name>
<reference evidence="1 2" key="1">
    <citation type="journal article" date="2018" name="Sci. Rep.">
        <title>Genomic signatures of local adaptation to the degree of environmental predictability in rotifers.</title>
        <authorList>
            <person name="Franch-Gras L."/>
            <person name="Hahn C."/>
            <person name="Garcia-Roger E.M."/>
            <person name="Carmona M.J."/>
            <person name="Serra M."/>
            <person name="Gomez A."/>
        </authorList>
    </citation>
    <scope>NUCLEOTIDE SEQUENCE [LARGE SCALE GENOMIC DNA]</scope>
    <source>
        <strain evidence="1">HYR1</strain>
    </source>
</reference>
<gene>
    <name evidence="1" type="ORF">BpHYR1_030734</name>
</gene>
<evidence type="ECO:0000313" key="1">
    <source>
        <dbReference type="EMBL" id="RNA23083.1"/>
    </source>
</evidence>
<evidence type="ECO:0000313" key="2">
    <source>
        <dbReference type="Proteomes" id="UP000276133"/>
    </source>
</evidence>
<proteinExistence type="predicted"/>